<name>A0AAW1HDV2_SAPOF</name>
<dbReference type="Pfam" id="PF13832">
    <property type="entry name" value="zf-HC5HC2H_2"/>
    <property type="match status" value="1"/>
</dbReference>
<dbReference type="PANTHER" id="PTHR13793">
    <property type="entry name" value="PHD FINGER PROTEINS"/>
    <property type="match status" value="1"/>
</dbReference>
<dbReference type="Pfam" id="PF00628">
    <property type="entry name" value="PHD"/>
    <property type="match status" value="1"/>
</dbReference>
<dbReference type="InterPro" id="IPR001965">
    <property type="entry name" value="Znf_PHD"/>
</dbReference>
<reference evidence="8" key="1">
    <citation type="submission" date="2024-03" db="EMBL/GenBank/DDBJ databases">
        <title>WGS assembly of Saponaria officinalis var. Norfolk2.</title>
        <authorList>
            <person name="Jenkins J."/>
            <person name="Shu S."/>
            <person name="Grimwood J."/>
            <person name="Barry K."/>
            <person name="Goodstein D."/>
            <person name="Schmutz J."/>
            <person name="Leebens-Mack J."/>
            <person name="Osbourn A."/>
        </authorList>
    </citation>
    <scope>NUCLEOTIDE SEQUENCE [LARGE SCALE GENOMIC DNA]</scope>
    <source>
        <strain evidence="8">JIC</strain>
    </source>
</reference>
<dbReference type="EMBL" id="JBDFQZ010000012">
    <property type="protein sequence ID" value="KAK9674233.1"/>
    <property type="molecule type" value="Genomic_DNA"/>
</dbReference>
<organism evidence="8 9">
    <name type="scientific">Saponaria officinalis</name>
    <name type="common">Common soapwort</name>
    <name type="synonym">Lychnis saponaria</name>
    <dbReference type="NCBI Taxonomy" id="3572"/>
    <lineage>
        <taxon>Eukaryota</taxon>
        <taxon>Viridiplantae</taxon>
        <taxon>Streptophyta</taxon>
        <taxon>Embryophyta</taxon>
        <taxon>Tracheophyta</taxon>
        <taxon>Spermatophyta</taxon>
        <taxon>Magnoliopsida</taxon>
        <taxon>eudicotyledons</taxon>
        <taxon>Gunneridae</taxon>
        <taxon>Pentapetalae</taxon>
        <taxon>Caryophyllales</taxon>
        <taxon>Caryophyllaceae</taxon>
        <taxon>Caryophylleae</taxon>
        <taxon>Saponaria</taxon>
    </lineage>
</organism>
<accession>A0AAW1HDV2</accession>
<gene>
    <name evidence="8" type="ORF">RND81_12G219800</name>
</gene>
<proteinExistence type="predicted"/>
<feature type="region of interest" description="Disordered" evidence="5">
    <location>
        <begin position="103"/>
        <end position="157"/>
    </location>
</feature>
<evidence type="ECO:0000256" key="5">
    <source>
        <dbReference type="SAM" id="MobiDB-lite"/>
    </source>
</evidence>
<keyword evidence="2 4" id="KW-0863">Zinc-finger</keyword>
<dbReference type="InterPro" id="IPR019787">
    <property type="entry name" value="Znf_PHD-finger"/>
</dbReference>
<sequence length="442" mass="49338">MDSSMLHHNLPPMKRFTLLHHQTRLPKPDSNPIPSSHLPAKKRKLSENLPPTAYSLPAKKRVWAIPPDSNPLSNIDLNVEYVPSPEKKKCPPDLVSGLPAKKRVWAVRPDSPSPEKKKSPPNSPRRLPAKKRVLAVRSDSPSPETEKFPPNTPHCLPAKKRVWAVQPESPSPEKRNFPPNSTCLLPAKKRVLAVRPESPSPEKKKSLPNSPCCLPAKKRVWEARPESPSPKKEEEEDDDDEEENDGIMCAVCSSTDGDPKDPIVFCDGCELMVHANCYGNPLTESIPEGDWLCKKCEHDKNDVFNCCLCPVTGGALKPTNDGRWAHIGCAVLVPEVFFEDSEGRDGIDCSLVPNRRWKGRCYLCGSRNGCVVECSEPRCTMSFHVGCGLNEDLCIQLIERRTKTTRKSNCGGIVAAFCRKHTDIWDKQQQTGKFKIVARDEE</sequence>
<evidence type="ECO:0000259" key="6">
    <source>
        <dbReference type="PROSITE" id="PS50016"/>
    </source>
</evidence>
<feature type="region of interest" description="Disordered" evidence="5">
    <location>
        <begin position="193"/>
        <end position="244"/>
    </location>
</feature>
<keyword evidence="1" id="KW-0479">Metal-binding</keyword>
<feature type="domain" description="PHD-type" evidence="7">
    <location>
        <begin position="303"/>
        <end position="422"/>
    </location>
</feature>
<feature type="domain" description="PHD-type" evidence="6">
    <location>
        <begin position="246"/>
        <end position="299"/>
    </location>
</feature>
<evidence type="ECO:0000256" key="3">
    <source>
        <dbReference type="ARBA" id="ARBA00022833"/>
    </source>
</evidence>
<dbReference type="PROSITE" id="PS51805">
    <property type="entry name" value="EPHD"/>
    <property type="match status" value="1"/>
</dbReference>
<keyword evidence="9" id="KW-1185">Reference proteome</keyword>
<dbReference type="InterPro" id="IPR050701">
    <property type="entry name" value="Histone_Mod_Regulator"/>
</dbReference>
<dbReference type="CDD" id="cd15571">
    <property type="entry name" value="ePHD"/>
    <property type="match status" value="1"/>
</dbReference>
<dbReference type="GO" id="GO:0005634">
    <property type="term" value="C:nucleus"/>
    <property type="evidence" value="ECO:0007669"/>
    <property type="project" value="UniProtKB-ARBA"/>
</dbReference>
<evidence type="ECO:0000256" key="4">
    <source>
        <dbReference type="PROSITE-ProRule" id="PRU00146"/>
    </source>
</evidence>
<dbReference type="Gene3D" id="3.30.40.10">
    <property type="entry name" value="Zinc/RING finger domain, C3HC4 (zinc finger)"/>
    <property type="match status" value="2"/>
</dbReference>
<dbReference type="InterPro" id="IPR034732">
    <property type="entry name" value="EPHD"/>
</dbReference>
<evidence type="ECO:0000313" key="9">
    <source>
        <dbReference type="Proteomes" id="UP001443914"/>
    </source>
</evidence>
<dbReference type="CDD" id="cd15492">
    <property type="entry name" value="PHD_BRPF_JADE_like"/>
    <property type="match status" value="1"/>
</dbReference>
<evidence type="ECO:0000313" key="8">
    <source>
        <dbReference type="EMBL" id="KAK9674233.1"/>
    </source>
</evidence>
<dbReference type="SUPFAM" id="SSF57903">
    <property type="entry name" value="FYVE/PHD zinc finger"/>
    <property type="match status" value="1"/>
</dbReference>
<dbReference type="AlphaFoldDB" id="A0AAW1HDV2"/>
<dbReference type="InterPro" id="IPR011011">
    <property type="entry name" value="Znf_FYVE_PHD"/>
</dbReference>
<dbReference type="Proteomes" id="UP001443914">
    <property type="component" value="Unassembled WGS sequence"/>
</dbReference>
<feature type="compositionally biased region" description="Acidic residues" evidence="5">
    <location>
        <begin position="234"/>
        <end position="244"/>
    </location>
</feature>
<feature type="region of interest" description="Disordered" evidence="5">
    <location>
        <begin position="164"/>
        <end position="183"/>
    </location>
</feature>
<evidence type="ECO:0000256" key="1">
    <source>
        <dbReference type="ARBA" id="ARBA00022723"/>
    </source>
</evidence>
<evidence type="ECO:0000259" key="7">
    <source>
        <dbReference type="PROSITE" id="PS51805"/>
    </source>
</evidence>
<dbReference type="GO" id="GO:0008270">
    <property type="term" value="F:zinc ion binding"/>
    <property type="evidence" value="ECO:0007669"/>
    <property type="project" value="UniProtKB-KW"/>
</dbReference>
<dbReference type="SMART" id="SM00249">
    <property type="entry name" value="PHD"/>
    <property type="match status" value="2"/>
</dbReference>
<dbReference type="PROSITE" id="PS50016">
    <property type="entry name" value="ZF_PHD_2"/>
    <property type="match status" value="1"/>
</dbReference>
<evidence type="ECO:0000256" key="2">
    <source>
        <dbReference type="ARBA" id="ARBA00022771"/>
    </source>
</evidence>
<keyword evidence="3" id="KW-0862">Zinc</keyword>
<dbReference type="GO" id="GO:0006357">
    <property type="term" value="P:regulation of transcription by RNA polymerase II"/>
    <property type="evidence" value="ECO:0007669"/>
    <property type="project" value="TreeGrafter"/>
</dbReference>
<feature type="compositionally biased region" description="Basic and acidic residues" evidence="5">
    <location>
        <begin position="219"/>
        <end position="233"/>
    </location>
</feature>
<feature type="region of interest" description="Disordered" evidence="5">
    <location>
        <begin position="24"/>
        <end position="52"/>
    </location>
</feature>
<comment type="caution">
    <text evidence="8">The sequence shown here is derived from an EMBL/GenBank/DDBJ whole genome shotgun (WGS) entry which is preliminary data.</text>
</comment>
<protein>
    <submittedName>
        <fullName evidence="8">Uncharacterized protein</fullName>
    </submittedName>
</protein>
<dbReference type="PANTHER" id="PTHR13793:SF148">
    <property type="entry name" value="RING_FYVE_PHD ZINC FINGER SUPERFAMILY PROTEIN"/>
    <property type="match status" value="1"/>
</dbReference>
<dbReference type="InterPro" id="IPR013083">
    <property type="entry name" value="Znf_RING/FYVE/PHD"/>
</dbReference>